<proteinExistence type="predicted"/>
<keyword evidence="2" id="KW-1185">Reference proteome</keyword>
<protein>
    <submittedName>
        <fullName evidence="3 4">Uncharacterized protein LOC107409270</fullName>
    </submittedName>
</protein>
<evidence type="ECO:0000313" key="4">
    <source>
        <dbReference type="RefSeq" id="XP_048318474.2"/>
    </source>
</evidence>
<feature type="region of interest" description="Disordered" evidence="1">
    <location>
        <begin position="300"/>
        <end position="339"/>
    </location>
</feature>
<organism evidence="2 3">
    <name type="scientific">Ziziphus jujuba</name>
    <name type="common">Chinese jujube</name>
    <name type="synonym">Ziziphus sativa</name>
    <dbReference type="NCBI Taxonomy" id="326968"/>
    <lineage>
        <taxon>Eukaryota</taxon>
        <taxon>Viridiplantae</taxon>
        <taxon>Streptophyta</taxon>
        <taxon>Embryophyta</taxon>
        <taxon>Tracheophyta</taxon>
        <taxon>Spermatophyta</taxon>
        <taxon>Magnoliopsida</taxon>
        <taxon>eudicotyledons</taxon>
        <taxon>Gunneridae</taxon>
        <taxon>Pentapetalae</taxon>
        <taxon>rosids</taxon>
        <taxon>fabids</taxon>
        <taxon>Rosales</taxon>
        <taxon>Rhamnaceae</taxon>
        <taxon>Paliureae</taxon>
        <taxon>Ziziphus</taxon>
    </lineage>
</organism>
<dbReference type="Proteomes" id="UP001652623">
    <property type="component" value="Chromosome 12"/>
</dbReference>
<name>A0ABM3I150_ZIZJJ</name>
<dbReference type="InterPro" id="IPR008581">
    <property type="entry name" value="DUF863_pln"/>
</dbReference>
<dbReference type="Pfam" id="PF05904">
    <property type="entry name" value="DUF863"/>
    <property type="match status" value="1"/>
</dbReference>
<feature type="compositionally biased region" description="Polar residues" evidence="1">
    <location>
        <begin position="300"/>
        <end position="312"/>
    </location>
</feature>
<feature type="compositionally biased region" description="Low complexity" evidence="1">
    <location>
        <begin position="1018"/>
        <end position="1028"/>
    </location>
</feature>
<feature type="compositionally biased region" description="Pro residues" evidence="1">
    <location>
        <begin position="1084"/>
        <end position="1093"/>
    </location>
</feature>
<feature type="region of interest" description="Disordered" evidence="1">
    <location>
        <begin position="1013"/>
        <end position="1045"/>
    </location>
</feature>
<dbReference type="PANTHER" id="PTHR33167">
    <property type="entry name" value="TRANSCRIPTION FACTOR, PUTATIVE (DUF863)-RELATED"/>
    <property type="match status" value="1"/>
</dbReference>
<evidence type="ECO:0000313" key="3">
    <source>
        <dbReference type="RefSeq" id="XP_048318473.2"/>
    </source>
</evidence>
<feature type="region of interest" description="Disordered" evidence="1">
    <location>
        <begin position="1064"/>
        <end position="1093"/>
    </location>
</feature>
<feature type="compositionally biased region" description="Polar residues" evidence="1">
    <location>
        <begin position="159"/>
        <end position="176"/>
    </location>
</feature>
<reference evidence="3 4" key="1">
    <citation type="submission" date="2025-05" db="UniProtKB">
        <authorList>
            <consortium name="RefSeq"/>
        </authorList>
    </citation>
    <scope>IDENTIFICATION</scope>
    <source>
        <tissue evidence="3 4">Seedling</tissue>
    </source>
</reference>
<dbReference type="GeneID" id="107409270"/>
<evidence type="ECO:0000256" key="1">
    <source>
        <dbReference type="SAM" id="MobiDB-lite"/>
    </source>
</evidence>
<accession>A0ABM3I150</accession>
<feature type="compositionally biased region" description="Polar residues" evidence="1">
    <location>
        <begin position="324"/>
        <end position="339"/>
    </location>
</feature>
<gene>
    <name evidence="3 4" type="primary">LOC107409270</name>
</gene>
<feature type="region of interest" description="Disordered" evidence="1">
    <location>
        <begin position="410"/>
        <end position="433"/>
    </location>
</feature>
<sequence>MGTKVHCKSYLPAYYSMRDLNEDSNSCNWPLYYGDKTLTNGQYYNGFLPSAAADAYPGYDRDVVKQTMLEHEATFKNQVYELHRLYRIQRDLMDDIKRKELHRNRMPVETSLSSSPLASHITSDDARNWHNHNFPVANSVCGRTSVSGVEGIHSTLSSIKGNSLQTGPFPSQNGGSSKDLEVLESRPTKVRRKMFDLQLPADEYIDTEEGEQVGDKVSVISHFYPNRNGKTAAESGTNIFLNDSGKNGCKGDSLTSDACLRNTNGLADLNEPVQLEETKETNASAFIDLLGHDSCNGKIQGSDMSAKPNSQYLGLPKDLPLSSYHGSNNGTRNSSHLDNNGSGKGWFSYVLQAGQSKSNINSQSLQTEKLSRSPQSTQISLNKVHEPAFYLMDKSKVDLWRERAFNGLDISERSNDSTNNKHLGPFEASHVPSPYPIPPTTDLAKSSSHAVSSWEKPSNSLNQMSLSVQTYPGLTSSVTLNKSSQSSIQSDQNFGDRWNLNSNIRSNPGFGSELSYRNGFYLGSSSGSKELPIRLPSLNDDYICSSNVTNGAPGHLMNHGSAMHYKGSNCVEMKSSKDMNLNLLVSNSSSNLEIPRNGLEVSQRDQKHEDPLAVLPWLKAKPACKNEASNEGRLSKIDEMDILQSSMNQASNKSEIAKDSNQLFTRYIKSVSSANDPEARKIEPSECTSNRKILGFPIFDKPHLSKNETTIISPSVSFLSSSECKAESNRENRVLDINLPCEPAAPDMVKQNASESRDKGMDTKSADFRHHIDLNAYLSDDDEAPLKPSSTSISAKFTTEIDLEAPVPETEDDAILGEASAVKHDEDPLASPHHKAELPQDQVMMMIAAEAIVALSSSNHHNHMDDSSTNSSEVPLKESSLTDPLAWFVEIVSSYRDDFEGKFDAAWRGKDGEDSDQYSSETSDYFESMTLKLMETKEEDYMPKPLVPENLKLEETGTTLLSTRTRKGQARRGRQRRDFQRDILPGLASLSRHEVTEDLQTFGGLMRATGHSWHSGLARRNSTRNGSARGRRRAVVSPSPPVPTTPACTPLIQHLSNINMGLENKSLTGWGKTPRRPRRQRCPPVNPPSIPLT</sequence>
<evidence type="ECO:0000313" key="2">
    <source>
        <dbReference type="Proteomes" id="UP001652623"/>
    </source>
</evidence>
<dbReference type="RefSeq" id="XP_048318473.2">
    <property type="nucleotide sequence ID" value="XM_048462516.2"/>
</dbReference>
<dbReference type="PANTHER" id="PTHR33167:SF4">
    <property type="entry name" value="TRANSCRIPTION FACTOR, PUTATIVE (DUF863)-RELATED"/>
    <property type="match status" value="1"/>
</dbReference>
<feature type="region of interest" description="Disordered" evidence="1">
    <location>
        <begin position="159"/>
        <end position="179"/>
    </location>
</feature>
<dbReference type="RefSeq" id="XP_048318474.2">
    <property type="nucleotide sequence ID" value="XM_048462517.2"/>
</dbReference>